<gene>
    <name evidence="9" type="ORF">GIB67_010754</name>
</gene>
<accession>A0A7J7L907</accession>
<feature type="binding site" description="axial binding residue" evidence="7">
    <location>
        <position position="72"/>
    </location>
    <ligand>
        <name>chlorophyll b</name>
        <dbReference type="ChEBI" id="CHEBI:61721"/>
        <label>1</label>
    </ligand>
    <ligandPart>
        <name>Mg</name>
        <dbReference type="ChEBI" id="CHEBI:25107"/>
    </ligandPart>
</feature>
<comment type="similarity">
    <text evidence="8">Belongs to the light-harvesting chlorophyll a/b-binding (LHC) protein family.</text>
</comment>
<keyword evidence="8" id="KW-0603">Photosystem I</keyword>
<keyword evidence="8" id="KW-0604">Photosystem II</keyword>
<keyword evidence="4 8" id="KW-0602">Photosynthesis</keyword>
<name>A0A7J7L907_9MAGN</name>
<keyword evidence="2 7" id="KW-0148">Chlorophyll</keyword>
<evidence type="ECO:0000256" key="5">
    <source>
        <dbReference type="ARBA" id="ARBA00022640"/>
    </source>
</evidence>
<dbReference type="InterPro" id="IPR001344">
    <property type="entry name" value="Chloro_AB-bd_pln"/>
</dbReference>
<dbReference type="GO" id="GO:0016168">
    <property type="term" value="F:chlorophyll binding"/>
    <property type="evidence" value="ECO:0007669"/>
    <property type="project" value="UniProtKB-KW"/>
</dbReference>
<reference evidence="9 10" key="1">
    <citation type="journal article" date="2020" name="IScience">
        <title>Genome Sequencing of the Endangered Kingdonia uniflora (Circaeasteraceae, Ranunculales) Reveals Potential Mechanisms of Evolutionary Specialization.</title>
        <authorList>
            <person name="Sun Y."/>
            <person name="Deng T."/>
            <person name="Zhang A."/>
            <person name="Moore M.J."/>
            <person name="Landis J.B."/>
            <person name="Lin N."/>
            <person name="Zhang H."/>
            <person name="Zhang X."/>
            <person name="Huang J."/>
            <person name="Zhang X."/>
            <person name="Sun H."/>
            <person name="Wang H."/>
        </authorList>
    </citation>
    <scope>NUCLEOTIDE SEQUENCE [LARGE SCALE GENOMIC DNA]</scope>
    <source>
        <strain evidence="9">TB1705</strain>
        <tissue evidence="9">Leaf</tissue>
    </source>
</reference>
<evidence type="ECO:0000313" key="9">
    <source>
        <dbReference type="EMBL" id="KAF6139028.1"/>
    </source>
</evidence>
<dbReference type="EMBL" id="JACGCM010002535">
    <property type="protein sequence ID" value="KAF6139028.1"/>
    <property type="molecule type" value="Genomic_DNA"/>
</dbReference>
<comment type="caution">
    <text evidence="9">The sequence shown here is derived from an EMBL/GenBank/DDBJ whole genome shotgun (WGS) entry which is preliminary data.</text>
</comment>
<dbReference type="GO" id="GO:0009535">
    <property type="term" value="C:chloroplast thylakoid membrane"/>
    <property type="evidence" value="ECO:0007669"/>
    <property type="project" value="UniProtKB-SubCell"/>
</dbReference>
<evidence type="ECO:0000256" key="3">
    <source>
        <dbReference type="ARBA" id="ARBA00022528"/>
    </source>
</evidence>
<comment type="function">
    <text evidence="8">The light-harvesting complex (LHC) functions as a light receptor, it captures and delivers excitation energy to photosystems with which it is closely associated.</text>
</comment>
<protein>
    <recommendedName>
        <fullName evidence="8">Chlorophyll a-b binding protein, chloroplastic</fullName>
    </recommendedName>
</protein>
<comment type="subcellular location">
    <subcellularLocation>
        <location evidence="1 8">Plastid</location>
        <location evidence="1 8">Chloroplast thylakoid membrane</location>
    </subcellularLocation>
</comment>
<keyword evidence="3 8" id="KW-0150">Chloroplast</keyword>
<evidence type="ECO:0000256" key="8">
    <source>
        <dbReference type="RuleBase" id="RU363080"/>
    </source>
</evidence>
<evidence type="ECO:0000256" key="1">
    <source>
        <dbReference type="ARBA" id="ARBA00004334"/>
    </source>
</evidence>
<evidence type="ECO:0000256" key="2">
    <source>
        <dbReference type="ARBA" id="ARBA00022494"/>
    </source>
</evidence>
<keyword evidence="6 8" id="KW-0157">Chromophore</keyword>
<dbReference type="Pfam" id="PF00504">
    <property type="entry name" value="Chloroa_b-bind"/>
    <property type="match status" value="1"/>
</dbReference>
<sequence length="157" mass="17079">MVVATGGRGLLQCSNSSGIAARTLRPTWLPGLDARPYLDGSLVGDYGFDPLGLGEDPESLKWYVQAELVNARFAMTGIAGILFTDLSNTKSLDHIYLIYSDSSSSIFIKLMVHCLLQLLRVTGISNLPVWSITFDIEQLLEFSCTVLPATLSNGNHI</sequence>
<dbReference type="SUPFAM" id="SSF103511">
    <property type="entry name" value="Chlorophyll a-b binding protein"/>
    <property type="match status" value="1"/>
</dbReference>
<evidence type="ECO:0000256" key="4">
    <source>
        <dbReference type="ARBA" id="ARBA00022531"/>
    </source>
</evidence>
<dbReference type="OrthoDB" id="423598at2759"/>
<keyword evidence="10" id="KW-1185">Reference proteome</keyword>
<dbReference type="GO" id="GO:0009523">
    <property type="term" value="C:photosystem II"/>
    <property type="evidence" value="ECO:0007669"/>
    <property type="project" value="UniProtKB-KW"/>
</dbReference>
<feature type="binding site" evidence="7">
    <location>
        <position position="67"/>
    </location>
    <ligand>
        <name>chlorophyll a</name>
        <dbReference type="ChEBI" id="CHEBI:58416"/>
        <label>1</label>
    </ligand>
</feature>
<dbReference type="PANTHER" id="PTHR21649">
    <property type="entry name" value="CHLOROPHYLL A/B BINDING PROTEIN"/>
    <property type="match status" value="1"/>
</dbReference>
<evidence type="ECO:0000313" key="10">
    <source>
        <dbReference type="Proteomes" id="UP000541444"/>
    </source>
</evidence>
<evidence type="ECO:0000256" key="6">
    <source>
        <dbReference type="ARBA" id="ARBA00022991"/>
    </source>
</evidence>
<dbReference type="Gene3D" id="1.10.3460.10">
    <property type="entry name" value="Chlorophyll a/b binding protein domain"/>
    <property type="match status" value="1"/>
</dbReference>
<keyword evidence="8" id="KW-0793">Thylakoid</keyword>
<organism evidence="9 10">
    <name type="scientific">Kingdonia uniflora</name>
    <dbReference type="NCBI Taxonomy" id="39325"/>
    <lineage>
        <taxon>Eukaryota</taxon>
        <taxon>Viridiplantae</taxon>
        <taxon>Streptophyta</taxon>
        <taxon>Embryophyta</taxon>
        <taxon>Tracheophyta</taxon>
        <taxon>Spermatophyta</taxon>
        <taxon>Magnoliopsida</taxon>
        <taxon>Ranunculales</taxon>
        <taxon>Circaeasteraceae</taxon>
        <taxon>Kingdonia</taxon>
    </lineage>
</organism>
<dbReference type="InterPro" id="IPR022796">
    <property type="entry name" value="Chloroa_b-bind"/>
</dbReference>
<dbReference type="AlphaFoldDB" id="A0A7J7L907"/>
<dbReference type="GO" id="GO:0009522">
    <property type="term" value="C:photosystem I"/>
    <property type="evidence" value="ECO:0007669"/>
    <property type="project" value="UniProtKB-KW"/>
</dbReference>
<dbReference type="GO" id="GO:0009765">
    <property type="term" value="P:photosynthesis, light harvesting"/>
    <property type="evidence" value="ECO:0007669"/>
    <property type="project" value="InterPro"/>
</dbReference>
<dbReference type="Proteomes" id="UP000541444">
    <property type="component" value="Unassembled WGS sequence"/>
</dbReference>
<evidence type="ECO:0000256" key="7">
    <source>
        <dbReference type="PIRSR" id="PIRSR601344-1"/>
    </source>
</evidence>
<keyword evidence="5 8" id="KW-0934">Plastid</keyword>
<proteinExistence type="inferred from homology"/>